<dbReference type="AlphaFoldDB" id="A0A840MZ13"/>
<reference evidence="1 2" key="1">
    <citation type="submission" date="2020-08" db="EMBL/GenBank/DDBJ databases">
        <title>Genomic Encyclopedia of Type Strains, Phase IV (KMG-IV): sequencing the most valuable type-strain genomes for metagenomic binning, comparative biology and taxonomic classification.</title>
        <authorList>
            <person name="Goeker M."/>
        </authorList>
    </citation>
    <scope>NUCLEOTIDE SEQUENCE [LARGE SCALE GENOMIC DNA]</scope>
    <source>
        <strain evidence="1 2">DSM 17498</strain>
    </source>
</reference>
<proteinExistence type="predicted"/>
<dbReference type="EMBL" id="JACHIJ010000004">
    <property type="protein sequence ID" value="MBB5053105.1"/>
    <property type="molecule type" value="Genomic_DNA"/>
</dbReference>
<organism evidence="1 2">
    <name type="scientific">Afipia massiliensis</name>
    <dbReference type="NCBI Taxonomy" id="211460"/>
    <lineage>
        <taxon>Bacteria</taxon>
        <taxon>Pseudomonadati</taxon>
        <taxon>Pseudomonadota</taxon>
        <taxon>Alphaproteobacteria</taxon>
        <taxon>Hyphomicrobiales</taxon>
        <taxon>Nitrobacteraceae</taxon>
        <taxon>Afipia</taxon>
    </lineage>
</organism>
<sequence length="39" mass="4474">MDKAISSSYGELREFILCGVDIPQRIAHRQQRKINKGSK</sequence>
<dbReference type="Proteomes" id="UP000521227">
    <property type="component" value="Unassembled WGS sequence"/>
</dbReference>
<evidence type="ECO:0000313" key="2">
    <source>
        <dbReference type="Proteomes" id="UP000521227"/>
    </source>
</evidence>
<protein>
    <submittedName>
        <fullName evidence="1">Uncharacterized protein</fullName>
    </submittedName>
</protein>
<name>A0A840MZ13_9BRAD</name>
<gene>
    <name evidence="1" type="ORF">HNQ36_003096</name>
</gene>
<accession>A0A840MZ13</accession>
<evidence type="ECO:0000313" key="1">
    <source>
        <dbReference type="EMBL" id="MBB5053105.1"/>
    </source>
</evidence>
<comment type="caution">
    <text evidence="1">The sequence shown here is derived from an EMBL/GenBank/DDBJ whole genome shotgun (WGS) entry which is preliminary data.</text>
</comment>